<protein>
    <submittedName>
        <fullName evidence="2">Uncharacterized protein</fullName>
    </submittedName>
</protein>
<name>A0ABN6T0N5_9MOLU</name>
<sequence>MRRKLNLFFTTSLLLSSSMSLLAFTIDTNNISINNFANNNVDTKTATKYANETSIVGKSLLIGKNKGFNTNNLLNNMYNQAPSIQIDNLTGKNNGNDFINDWTSNLDGNSINTI</sequence>
<evidence type="ECO:0000256" key="1">
    <source>
        <dbReference type="SAM" id="SignalP"/>
    </source>
</evidence>
<gene>
    <name evidence="2" type="ORF">SHM_19280</name>
</gene>
<proteinExistence type="predicted"/>
<evidence type="ECO:0000313" key="2">
    <source>
        <dbReference type="EMBL" id="BDT04282.1"/>
    </source>
</evidence>
<dbReference type="Proteomes" id="UP001163387">
    <property type="component" value="Chromosome"/>
</dbReference>
<reference evidence="2 3" key="1">
    <citation type="journal article" date="2022" name="Front. Microbiol.">
        <title>Male-killing mechanisms vary between Spiroplasma species.</title>
        <authorList>
            <person name="Arai H."/>
            <person name="Inoue M."/>
            <person name="Kageyama D."/>
        </authorList>
    </citation>
    <scope>NUCLEOTIDE SEQUENCE [LARGE SCALE GENOMIC DNA]</scope>
    <source>
        <strain evidence="3">sHm</strain>
    </source>
</reference>
<feature type="signal peptide" evidence="1">
    <location>
        <begin position="1"/>
        <end position="23"/>
    </location>
</feature>
<keyword evidence="1" id="KW-0732">Signal</keyword>
<keyword evidence="3" id="KW-1185">Reference proteome</keyword>
<dbReference type="EMBL" id="AP026933">
    <property type="protein sequence ID" value="BDT04282.1"/>
    <property type="molecule type" value="Genomic_DNA"/>
</dbReference>
<evidence type="ECO:0000313" key="3">
    <source>
        <dbReference type="Proteomes" id="UP001163387"/>
    </source>
</evidence>
<organism evidence="2 3">
    <name type="scientific">Spiroplasma ixodetis</name>
    <dbReference type="NCBI Taxonomy" id="2141"/>
    <lineage>
        <taxon>Bacteria</taxon>
        <taxon>Bacillati</taxon>
        <taxon>Mycoplasmatota</taxon>
        <taxon>Mollicutes</taxon>
        <taxon>Entomoplasmatales</taxon>
        <taxon>Spiroplasmataceae</taxon>
        <taxon>Spiroplasma</taxon>
    </lineage>
</organism>
<feature type="chain" id="PRO_5046726266" evidence="1">
    <location>
        <begin position="24"/>
        <end position="114"/>
    </location>
</feature>
<accession>A0ABN6T0N5</accession>